<dbReference type="Proteomes" id="UP000195402">
    <property type="component" value="Unassembled WGS sequence"/>
</dbReference>
<gene>
    <name evidence="1" type="ORF">BVC80_8027g3</name>
</gene>
<dbReference type="OrthoDB" id="1938625at2759"/>
<accession>A0A200QMY7</accession>
<dbReference type="AlphaFoldDB" id="A0A200QMY7"/>
<dbReference type="InParanoid" id="A0A200QMY7"/>
<keyword evidence="2" id="KW-1185">Reference proteome</keyword>
<dbReference type="PANTHER" id="PTHR33116:SF78">
    <property type="entry name" value="OS12G0587133 PROTEIN"/>
    <property type="match status" value="1"/>
</dbReference>
<organism evidence="1 2">
    <name type="scientific">Macleaya cordata</name>
    <name type="common">Five-seeded plume-poppy</name>
    <name type="synonym">Bocconia cordata</name>
    <dbReference type="NCBI Taxonomy" id="56857"/>
    <lineage>
        <taxon>Eukaryota</taxon>
        <taxon>Viridiplantae</taxon>
        <taxon>Streptophyta</taxon>
        <taxon>Embryophyta</taxon>
        <taxon>Tracheophyta</taxon>
        <taxon>Spermatophyta</taxon>
        <taxon>Magnoliopsida</taxon>
        <taxon>Ranunculales</taxon>
        <taxon>Papaveraceae</taxon>
        <taxon>Papaveroideae</taxon>
        <taxon>Macleaya</taxon>
    </lineage>
</organism>
<evidence type="ECO:0000313" key="2">
    <source>
        <dbReference type="Proteomes" id="UP000195402"/>
    </source>
</evidence>
<reference evidence="1 2" key="1">
    <citation type="journal article" date="2017" name="Mol. Plant">
        <title>The Genome of Medicinal Plant Macleaya cordata Provides New Insights into Benzylisoquinoline Alkaloids Metabolism.</title>
        <authorList>
            <person name="Liu X."/>
            <person name="Liu Y."/>
            <person name="Huang P."/>
            <person name="Ma Y."/>
            <person name="Qing Z."/>
            <person name="Tang Q."/>
            <person name="Cao H."/>
            <person name="Cheng P."/>
            <person name="Zheng Y."/>
            <person name="Yuan Z."/>
            <person name="Zhou Y."/>
            <person name="Liu J."/>
            <person name="Tang Z."/>
            <person name="Zhuo Y."/>
            <person name="Zhang Y."/>
            <person name="Yu L."/>
            <person name="Huang J."/>
            <person name="Yang P."/>
            <person name="Peng Q."/>
            <person name="Zhang J."/>
            <person name="Jiang W."/>
            <person name="Zhang Z."/>
            <person name="Lin K."/>
            <person name="Ro D.K."/>
            <person name="Chen X."/>
            <person name="Xiong X."/>
            <person name="Shang Y."/>
            <person name="Huang S."/>
            <person name="Zeng J."/>
        </authorList>
    </citation>
    <scope>NUCLEOTIDE SEQUENCE [LARGE SCALE GENOMIC DNA]</scope>
    <source>
        <strain evidence="2">cv. BLH2017</strain>
        <tissue evidence="1">Root</tissue>
    </source>
</reference>
<dbReference type="OMA" id="HNTSEEC"/>
<protein>
    <submittedName>
        <fullName evidence="1">Uncharacterized protein</fullName>
    </submittedName>
</protein>
<sequence length="84" mass="9413">MMVVKDVLLDFQSRTGLKINLETSVVVGVCDVHNTSEECAQILECMIAELPLKYLGIPIGASTRAKKIWDDIIEKMSVKLPIYF</sequence>
<name>A0A200QMY7_MACCD</name>
<dbReference type="PANTHER" id="PTHR33116">
    <property type="entry name" value="REVERSE TRANSCRIPTASE ZINC-BINDING DOMAIN-CONTAINING PROTEIN-RELATED-RELATED"/>
    <property type="match status" value="1"/>
</dbReference>
<evidence type="ECO:0000313" key="1">
    <source>
        <dbReference type="EMBL" id="OVA11799.1"/>
    </source>
</evidence>
<proteinExistence type="predicted"/>
<dbReference type="EMBL" id="MVGT01001532">
    <property type="protein sequence ID" value="OVA11799.1"/>
    <property type="molecule type" value="Genomic_DNA"/>
</dbReference>
<comment type="caution">
    <text evidence="1">The sequence shown here is derived from an EMBL/GenBank/DDBJ whole genome shotgun (WGS) entry which is preliminary data.</text>
</comment>